<reference evidence="1" key="1">
    <citation type="submission" date="2018-05" db="EMBL/GenBank/DDBJ databases">
        <authorList>
            <person name="Lanie J.A."/>
            <person name="Ng W.-L."/>
            <person name="Kazmierczak K.M."/>
            <person name="Andrzejewski T.M."/>
            <person name="Davidsen T.M."/>
            <person name="Wayne K.J."/>
            <person name="Tettelin H."/>
            <person name="Glass J.I."/>
            <person name="Rusch D."/>
            <person name="Podicherti R."/>
            <person name="Tsui H.-C.T."/>
            <person name="Winkler M.E."/>
        </authorList>
    </citation>
    <scope>NUCLEOTIDE SEQUENCE</scope>
</reference>
<gene>
    <name evidence="1" type="ORF">METZ01_LOCUS88896</name>
</gene>
<evidence type="ECO:0000313" key="1">
    <source>
        <dbReference type="EMBL" id="SVA36042.1"/>
    </source>
</evidence>
<proteinExistence type="predicted"/>
<sequence length="41" mass="4809">MKVRAYGTEQLSSFSLFIKNNDSQFWKAVKLNFISKIHDIC</sequence>
<dbReference type="EMBL" id="UINC01008004">
    <property type="protein sequence ID" value="SVA36042.1"/>
    <property type="molecule type" value="Genomic_DNA"/>
</dbReference>
<organism evidence="1">
    <name type="scientific">marine metagenome</name>
    <dbReference type="NCBI Taxonomy" id="408172"/>
    <lineage>
        <taxon>unclassified sequences</taxon>
        <taxon>metagenomes</taxon>
        <taxon>ecological metagenomes</taxon>
    </lineage>
</organism>
<protein>
    <submittedName>
        <fullName evidence="1">Uncharacterized protein</fullName>
    </submittedName>
</protein>
<name>A0A381V6N7_9ZZZZ</name>
<dbReference type="AlphaFoldDB" id="A0A381V6N7"/>
<accession>A0A381V6N7</accession>